<sequence length="82" mass="8666">MKESKVSVLVGEGVVTVKREGSNRALQANILGTVEADGVEVLCLDRLVHASHEQQFGEWTLSGAVTTLLSRPLAVPGATLPQ</sequence>
<dbReference type="EMBL" id="JAQQEZ010000017">
    <property type="protein sequence ID" value="MFM0003988.1"/>
    <property type="molecule type" value="Genomic_DNA"/>
</dbReference>
<evidence type="ECO:0000313" key="2">
    <source>
        <dbReference type="Proteomes" id="UP001629230"/>
    </source>
</evidence>
<dbReference type="RefSeq" id="WP_088176884.1">
    <property type="nucleotide sequence ID" value="NZ_JAQQEZ010000017.1"/>
</dbReference>
<evidence type="ECO:0000313" key="1">
    <source>
        <dbReference type="EMBL" id="MFM0003988.1"/>
    </source>
</evidence>
<reference evidence="1 2" key="1">
    <citation type="journal article" date="2024" name="Chem. Sci.">
        <title>Discovery of megapolipeptins by genome mining of a Burkholderiales bacteria collection.</title>
        <authorList>
            <person name="Paulo B.S."/>
            <person name="Recchia M.J.J."/>
            <person name="Lee S."/>
            <person name="Fergusson C.H."/>
            <person name="Romanowski S.B."/>
            <person name="Hernandez A."/>
            <person name="Krull N."/>
            <person name="Liu D.Y."/>
            <person name="Cavanagh H."/>
            <person name="Bos A."/>
            <person name="Gray C.A."/>
            <person name="Murphy B.T."/>
            <person name="Linington R.G."/>
            <person name="Eustaquio A.S."/>
        </authorList>
    </citation>
    <scope>NUCLEOTIDE SEQUENCE [LARGE SCALE GENOMIC DNA]</scope>
    <source>
        <strain evidence="1 2">RL17-350-BIC-A</strain>
    </source>
</reference>
<comment type="caution">
    <text evidence="1">The sequence shown here is derived from an EMBL/GenBank/DDBJ whole genome shotgun (WGS) entry which is preliminary data.</text>
</comment>
<keyword evidence="2" id="KW-1185">Reference proteome</keyword>
<organism evidence="1 2">
    <name type="scientific">Paraburkholderia dipogonis</name>
    <dbReference type="NCBI Taxonomy" id="1211383"/>
    <lineage>
        <taxon>Bacteria</taxon>
        <taxon>Pseudomonadati</taxon>
        <taxon>Pseudomonadota</taxon>
        <taxon>Betaproteobacteria</taxon>
        <taxon>Burkholderiales</taxon>
        <taxon>Burkholderiaceae</taxon>
        <taxon>Paraburkholderia</taxon>
    </lineage>
</organism>
<dbReference type="Proteomes" id="UP001629230">
    <property type="component" value="Unassembled WGS sequence"/>
</dbReference>
<protein>
    <submittedName>
        <fullName evidence="1">Uncharacterized protein</fullName>
    </submittedName>
</protein>
<accession>A0ABW9AUS4</accession>
<name>A0ABW9AUS4_9BURK</name>
<proteinExistence type="predicted"/>
<gene>
    <name evidence="1" type="ORF">PQR57_23560</name>
</gene>